<feature type="domain" description="Peptidase C51" evidence="3">
    <location>
        <begin position="1"/>
        <end position="127"/>
    </location>
</feature>
<proteinExistence type="predicted"/>
<protein>
    <submittedName>
        <fullName evidence="4">Surface antigen</fullName>
    </submittedName>
</protein>
<dbReference type="InterPro" id="IPR007921">
    <property type="entry name" value="CHAP_dom"/>
</dbReference>
<name>A4U4B7_9PROT</name>
<evidence type="ECO:0000313" key="4">
    <source>
        <dbReference type="EMBL" id="CAM77724.1"/>
    </source>
</evidence>
<keyword evidence="2" id="KW-0732">Signal</keyword>
<evidence type="ECO:0000259" key="3">
    <source>
        <dbReference type="PROSITE" id="PS50911"/>
    </source>
</evidence>
<feature type="compositionally biased region" description="Low complexity" evidence="1">
    <location>
        <begin position="257"/>
        <end position="278"/>
    </location>
</feature>
<reference evidence="4" key="1">
    <citation type="journal article" date="2007" name="J. Bacteriol.">
        <title>Comparative genome analysis of four magnetotactic bacteria reveals a complex set of group-specific genes implicated in magnetosome biomineralization and function.</title>
        <authorList>
            <person name="Richter M."/>
            <person name="Kube M."/>
            <person name="Bazylinski D.A."/>
            <person name="Lombardot T."/>
            <person name="Gloeckner F.O."/>
            <person name="Reinhardt R."/>
            <person name="Schueler D."/>
        </authorList>
    </citation>
    <scope>NUCLEOTIDE SEQUENCE</scope>
    <source>
        <strain evidence="4">MSR-1</strain>
    </source>
</reference>
<dbReference type="Pfam" id="PF05257">
    <property type="entry name" value="CHAP"/>
    <property type="match status" value="1"/>
</dbReference>
<dbReference type="Gene3D" id="3.90.1720.10">
    <property type="entry name" value="endopeptidase domain like (from Nostoc punctiforme)"/>
    <property type="match status" value="1"/>
</dbReference>
<feature type="compositionally biased region" description="Basic and acidic residues" evidence="1">
    <location>
        <begin position="279"/>
        <end position="288"/>
    </location>
</feature>
<dbReference type="EMBL" id="CU459003">
    <property type="protein sequence ID" value="CAM77724.1"/>
    <property type="molecule type" value="Genomic_DNA"/>
</dbReference>
<dbReference type="AlphaFoldDB" id="A4U4B7"/>
<gene>
    <name evidence="4" type="ORF">MGR_2419</name>
</gene>
<accession>A4U4B7</accession>
<evidence type="ECO:0000256" key="1">
    <source>
        <dbReference type="SAM" id="MobiDB-lite"/>
    </source>
</evidence>
<evidence type="ECO:0000256" key="2">
    <source>
        <dbReference type="SAM" id="SignalP"/>
    </source>
</evidence>
<sequence length="354" mass="37752">MRKGLLALVTAVVLSTLSIPAQALQCVPYARQISGIDLQGDAWKWWSAAAGRYDRGRTPQVDAVMVFSRQGSMRYGHVSVVSKVVNSRMILVDHANWAPVRSAGRGAITKLVPVLDVSDRNDWSKVRVWYEPSSSFGSKVYRADGFVYNPSRRANPAKGGVQKIALKRENLAITAMGKDIALETALFEDSEVEVDETTESAPVAKAQPEKLESAKVTAPPVEPIAAKAEPVAVAAVKPTQAEPAQAKAEAVAVAEVKPTQGEPAPAKAEPVAVGAGKADPGRARDRCRQAAGRCRRRSGSPDFGLRSRPTTTGAAPSRLPRLRSGPRGPASGFRGQLGPWTPRPGTALPNPRTF</sequence>
<organism evidence="4">
    <name type="scientific">Magnetospirillum gryphiswaldense</name>
    <dbReference type="NCBI Taxonomy" id="55518"/>
    <lineage>
        <taxon>Bacteria</taxon>
        <taxon>Pseudomonadati</taxon>
        <taxon>Pseudomonadota</taxon>
        <taxon>Alphaproteobacteria</taxon>
        <taxon>Rhodospirillales</taxon>
        <taxon>Rhodospirillaceae</taxon>
        <taxon>Magnetospirillum</taxon>
    </lineage>
</organism>
<feature type="compositionally biased region" description="Low complexity" evidence="1">
    <location>
        <begin position="315"/>
        <end position="332"/>
    </location>
</feature>
<dbReference type="PROSITE" id="PS50911">
    <property type="entry name" value="CHAP"/>
    <property type="match status" value="1"/>
</dbReference>
<feature type="chain" id="PRO_5002673271" evidence="2">
    <location>
        <begin position="24"/>
        <end position="354"/>
    </location>
</feature>
<feature type="region of interest" description="Disordered" evidence="1">
    <location>
        <begin position="257"/>
        <end position="354"/>
    </location>
</feature>
<dbReference type="SUPFAM" id="SSF54001">
    <property type="entry name" value="Cysteine proteinases"/>
    <property type="match status" value="1"/>
</dbReference>
<feature type="signal peptide" evidence="2">
    <location>
        <begin position="1"/>
        <end position="23"/>
    </location>
</feature>
<dbReference type="InterPro" id="IPR038765">
    <property type="entry name" value="Papain-like_cys_pep_sf"/>
</dbReference>